<dbReference type="EMBL" id="QKYT01000373">
    <property type="protein sequence ID" value="RIA86271.1"/>
    <property type="molecule type" value="Genomic_DNA"/>
</dbReference>
<dbReference type="OrthoDB" id="2313045at2759"/>
<reference evidence="1 2" key="1">
    <citation type="submission" date="2018-06" db="EMBL/GenBank/DDBJ databases">
        <title>Comparative genomics reveals the genomic features of Rhizophagus irregularis, R. cerebriforme, R. diaphanum and Gigaspora rosea, and their symbiotic lifestyle signature.</title>
        <authorList>
            <person name="Morin E."/>
            <person name="San Clemente H."/>
            <person name="Chen E.C.H."/>
            <person name="De La Providencia I."/>
            <person name="Hainaut M."/>
            <person name="Kuo A."/>
            <person name="Kohler A."/>
            <person name="Murat C."/>
            <person name="Tang N."/>
            <person name="Roy S."/>
            <person name="Loubradou J."/>
            <person name="Henrissat B."/>
            <person name="Grigoriev I.V."/>
            <person name="Corradi N."/>
            <person name="Roux C."/>
            <person name="Martin F.M."/>
        </authorList>
    </citation>
    <scope>NUCLEOTIDE SEQUENCE [LARGE SCALE GENOMIC DNA]</scope>
    <source>
        <strain evidence="1 2">DAOM 227022</strain>
    </source>
</reference>
<name>A0A397STR1_9GLOM</name>
<keyword evidence="2" id="KW-1185">Reference proteome</keyword>
<comment type="caution">
    <text evidence="1">The sequence shown here is derived from an EMBL/GenBank/DDBJ whole genome shotgun (WGS) entry which is preliminary data.</text>
</comment>
<proteinExistence type="predicted"/>
<sequence>MSDNLVSRLRVLKQLYDEQLITRDEYDTYRLREIDNWFENNEDERSIWRKLWDKAREFGSIFLRTIIRPIAQKLGISLLEPPRNQ</sequence>
<gene>
    <name evidence="1" type="ORF">C1645_829524</name>
</gene>
<evidence type="ECO:0000313" key="1">
    <source>
        <dbReference type="EMBL" id="RIA86271.1"/>
    </source>
</evidence>
<evidence type="ECO:0000313" key="2">
    <source>
        <dbReference type="Proteomes" id="UP000265703"/>
    </source>
</evidence>
<organism evidence="1 2">
    <name type="scientific">Glomus cerebriforme</name>
    <dbReference type="NCBI Taxonomy" id="658196"/>
    <lineage>
        <taxon>Eukaryota</taxon>
        <taxon>Fungi</taxon>
        <taxon>Fungi incertae sedis</taxon>
        <taxon>Mucoromycota</taxon>
        <taxon>Glomeromycotina</taxon>
        <taxon>Glomeromycetes</taxon>
        <taxon>Glomerales</taxon>
        <taxon>Glomeraceae</taxon>
        <taxon>Glomus</taxon>
    </lineage>
</organism>
<dbReference type="AlphaFoldDB" id="A0A397STR1"/>
<protein>
    <submittedName>
        <fullName evidence="1">Uncharacterized protein</fullName>
    </submittedName>
</protein>
<accession>A0A397STR1</accession>
<dbReference type="Proteomes" id="UP000265703">
    <property type="component" value="Unassembled WGS sequence"/>
</dbReference>